<dbReference type="AlphaFoldDB" id="A0A0L0EX02"/>
<evidence type="ECO:0000313" key="2">
    <source>
        <dbReference type="Proteomes" id="UP000036850"/>
    </source>
</evidence>
<dbReference type="PATRIC" id="fig|43658.6.peg.4896"/>
<dbReference type="OrthoDB" id="6298521at2"/>
<proteinExistence type="predicted"/>
<evidence type="ECO:0000313" key="1">
    <source>
        <dbReference type="EMBL" id="KNC68962.1"/>
    </source>
</evidence>
<protein>
    <submittedName>
        <fullName evidence="1">Uncharacterized protein</fullName>
    </submittedName>
</protein>
<comment type="caution">
    <text evidence="1">The sequence shown here is derived from an EMBL/GenBank/DDBJ whole genome shotgun (WGS) entry which is preliminary data.</text>
</comment>
<reference evidence="2" key="1">
    <citation type="submission" date="2015-07" db="EMBL/GenBank/DDBJ databases">
        <title>Draft genome sequence of a Pseudoalteromonas rubra strain, OCN096, isolated from Kaneohe Bay, Oahu, Hawaii.</title>
        <authorList>
            <person name="Beurmann S."/>
            <person name="Ushijima B."/>
            <person name="Belcaid M."/>
            <person name="Callahan S.M."/>
            <person name="Aeby G.S."/>
        </authorList>
    </citation>
    <scope>NUCLEOTIDE SEQUENCE [LARGE SCALE GENOMIC DNA]</scope>
    <source>
        <strain evidence="2">OCN096</strain>
    </source>
</reference>
<accession>A0A0L0EX02</accession>
<sequence>MKYLIFALLTFASVPCFSLSEGDRLEISRASEGAPSHVTKDATFLKFRDGQFIPIKKGKNNFTCAVVHDPNGRYEPSCFNEQARRTVLPAYELHMKSLYEGKSYDETYKIVEEAFRAGKLPTAETAALVYMMSPNNKMFYNGKLYPTPVHHMYFYPKLKSDVFSLGEGSVSLWQGFPHLSAVIVTIDKPEDHNSANHGTD</sequence>
<gene>
    <name evidence="1" type="ORF">AC626_01650</name>
</gene>
<name>A0A0L0EX02_9GAMM</name>
<dbReference type="EMBL" id="LFZX01000006">
    <property type="protein sequence ID" value="KNC68962.1"/>
    <property type="molecule type" value="Genomic_DNA"/>
</dbReference>
<organism evidence="1 2">
    <name type="scientific">Pseudoalteromonas rubra</name>
    <dbReference type="NCBI Taxonomy" id="43658"/>
    <lineage>
        <taxon>Bacteria</taxon>
        <taxon>Pseudomonadati</taxon>
        <taxon>Pseudomonadota</taxon>
        <taxon>Gammaproteobacteria</taxon>
        <taxon>Alteromonadales</taxon>
        <taxon>Pseudoalteromonadaceae</taxon>
        <taxon>Pseudoalteromonas</taxon>
    </lineage>
</organism>
<dbReference type="Proteomes" id="UP000036850">
    <property type="component" value="Unassembled WGS sequence"/>
</dbReference>